<evidence type="ECO:0000256" key="1">
    <source>
        <dbReference type="SAM" id="MobiDB-lite"/>
    </source>
</evidence>
<evidence type="ECO:0000313" key="3">
    <source>
        <dbReference type="RefSeq" id="XP_020104813.1"/>
    </source>
</evidence>
<evidence type="ECO:0000313" key="2">
    <source>
        <dbReference type="Proteomes" id="UP000515123"/>
    </source>
</evidence>
<protein>
    <submittedName>
        <fullName evidence="3">Vegetative cell wall protein gp1-like</fullName>
    </submittedName>
</protein>
<reference evidence="3" key="2">
    <citation type="submission" date="2025-08" db="UniProtKB">
        <authorList>
            <consortium name="RefSeq"/>
        </authorList>
    </citation>
    <scope>IDENTIFICATION</scope>
    <source>
        <tissue evidence="3">Leaf</tissue>
    </source>
</reference>
<feature type="region of interest" description="Disordered" evidence="1">
    <location>
        <begin position="46"/>
        <end position="69"/>
    </location>
</feature>
<dbReference type="RefSeq" id="XP_020104813.1">
    <property type="nucleotide sequence ID" value="XM_020249224.1"/>
</dbReference>
<keyword evidence="2" id="KW-1185">Reference proteome</keyword>
<sequence>MAILYIWHLGFSIGNPNPRCPPPSAELPATFSTSLYPSRACPGHLRMPPAAGEAAPPSPSSSLPPSRHHLYSRATQSDHTLEFPPLAGCRRPRVPPLPPELPAAELGQPGPELALGPCAAATLCHLCHPSPTLGDIPGRLPPALPAAAATLGSLGPPQANEGRGWDLLFSSRRRCLVSAPPPPSDLQRPVVVARSFPGRRRVCRARDAPAPRSPPPAVGWRERRPAMVDRTRLPPMPPSPKPLPVGLEPSSPPLRAARASMPIAVATATFRRRRRLPSPADVRLGIPPSPAPSCRWCAHRSAAAGHALALPWPVS</sequence>
<proteinExistence type="predicted"/>
<organism evidence="2 3">
    <name type="scientific">Ananas comosus</name>
    <name type="common">Pineapple</name>
    <name type="synonym">Ananas ananas</name>
    <dbReference type="NCBI Taxonomy" id="4615"/>
    <lineage>
        <taxon>Eukaryota</taxon>
        <taxon>Viridiplantae</taxon>
        <taxon>Streptophyta</taxon>
        <taxon>Embryophyta</taxon>
        <taxon>Tracheophyta</taxon>
        <taxon>Spermatophyta</taxon>
        <taxon>Magnoliopsida</taxon>
        <taxon>Liliopsida</taxon>
        <taxon>Poales</taxon>
        <taxon>Bromeliaceae</taxon>
        <taxon>Bromelioideae</taxon>
        <taxon>Ananas</taxon>
    </lineage>
</organism>
<dbReference type="GeneID" id="109721558"/>
<dbReference type="AlphaFoldDB" id="A0A6P5GFS8"/>
<feature type="region of interest" description="Disordered" evidence="1">
    <location>
        <begin position="205"/>
        <end position="224"/>
    </location>
</feature>
<reference evidence="2" key="1">
    <citation type="journal article" date="2015" name="Nat. Genet.">
        <title>The pineapple genome and the evolution of CAM photosynthesis.</title>
        <authorList>
            <person name="Ming R."/>
            <person name="VanBuren R."/>
            <person name="Wai C.M."/>
            <person name="Tang H."/>
            <person name="Schatz M.C."/>
            <person name="Bowers J.E."/>
            <person name="Lyons E."/>
            <person name="Wang M.L."/>
            <person name="Chen J."/>
            <person name="Biggers E."/>
            <person name="Zhang J."/>
            <person name="Huang L."/>
            <person name="Zhang L."/>
            <person name="Miao W."/>
            <person name="Zhang J."/>
            <person name="Ye Z."/>
            <person name="Miao C."/>
            <person name="Lin Z."/>
            <person name="Wang H."/>
            <person name="Zhou H."/>
            <person name="Yim W.C."/>
            <person name="Priest H.D."/>
            <person name="Zheng C."/>
            <person name="Woodhouse M."/>
            <person name="Edger P.P."/>
            <person name="Guyot R."/>
            <person name="Guo H.B."/>
            <person name="Guo H."/>
            <person name="Zheng G."/>
            <person name="Singh R."/>
            <person name="Sharma A."/>
            <person name="Min X."/>
            <person name="Zheng Y."/>
            <person name="Lee H."/>
            <person name="Gurtowski J."/>
            <person name="Sedlazeck F.J."/>
            <person name="Harkess A."/>
            <person name="McKain M.R."/>
            <person name="Liao Z."/>
            <person name="Fang J."/>
            <person name="Liu J."/>
            <person name="Zhang X."/>
            <person name="Zhang Q."/>
            <person name="Hu W."/>
            <person name="Qin Y."/>
            <person name="Wang K."/>
            <person name="Chen L.Y."/>
            <person name="Shirley N."/>
            <person name="Lin Y.R."/>
            <person name="Liu L.Y."/>
            <person name="Hernandez A.G."/>
            <person name="Wright C.L."/>
            <person name="Bulone V."/>
            <person name="Tuskan G.A."/>
            <person name="Heath K."/>
            <person name="Zee F."/>
            <person name="Moore P.H."/>
            <person name="Sunkar R."/>
            <person name="Leebens-Mack J.H."/>
            <person name="Mockler T."/>
            <person name="Bennetzen J.L."/>
            <person name="Freeling M."/>
            <person name="Sankoff D."/>
            <person name="Paterson A.H."/>
            <person name="Zhu X."/>
            <person name="Yang X."/>
            <person name="Smith J.A."/>
            <person name="Cushman J.C."/>
            <person name="Paull R.E."/>
            <person name="Yu Q."/>
        </authorList>
    </citation>
    <scope>NUCLEOTIDE SEQUENCE [LARGE SCALE GENOMIC DNA]</scope>
    <source>
        <strain evidence="2">cv. F153</strain>
    </source>
</reference>
<dbReference type="Proteomes" id="UP000515123">
    <property type="component" value="Linkage group 15"/>
</dbReference>
<gene>
    <name evidence="3" type="primary">LOC109721558</name>
</gene>
<accession>A0A6P5GFS8</accession>
<name>A0A6P5GFS8_ANACO</name>
<feature type="compositionally biased region" description="Low complexity" evidence="1">
    <location>
        <begin position="48"/>
        <end position="65"/>
    </location>
</feature>